<feature type="transmembrane region" description="Helical" evidence="1">
    <location>
        <begin position="87"/>
        <end position="111"/>
    </location>
</feature>
<dbReference type="EMBL" id="CP014854">
    <property type="protein sequence ID" value="ASI98817.1"/>
    <property type="molecule type" value="Genomic_DNA"/>
</dbReference>
<name>A0A218P1M9_THECE</name>
<sequence length="227" mass="24969">MLTRKAVKWYLKGLFPPAATSVLLLLTFIAADSSLKAIKTYGPGQFISLMEYIFFPIYALLIGSHVFRDSRTTIFELSVFNGPKRVFIGRLTSVTIGLLPGIAGVALLAWWRGYTYFVSPLLLKIPIYIAFIAVLMTYLDSLAGTLILFVLTSAVPMSFSVLLGKPNGDTVNTLMSGLAYLFAPITATKYEPLLSIGNSTGYSLAIILSILLILWAYTAFSRREFVP</sequence>
<evidence type="ECO:0000313" key="3">
    <source>
        <dbReference type="Proteomes" id="UP000197156"/>
    </source>
</evidence>
<feature type="transmembrane region" description="Helical" evidence="1">
    <location>
        <begin position="47"/>
        <end position="67"/>
    </location>
</feature>
<reference evidence="2 3" key="1">
    <citation type="submission" date="2016-03" db="EMBL/GenBank/DDBJ databases">
        <title>Complete genome sequence of Thermococcus celer.</title>
        <authorList>
            <person name="Oger P.M."/>
        </authorList>
    </citation>
    <scope>NUCLEOTIDE SEQUENCE [LARGE SCALE GENOMIC DNA]</scope>
    <source>
        <strain evidence="2 3">Vu 13</strain>
    </source>
</reference>
<gene>
    <name evidence="2" type="ORF">A3L02_04205</name>
</gene>
<proteinExistence type="predicted"/>
<feature type="transmembrane region" description="Helical" evidence="1">
    <location>
        <begin position="201"/>
        <end position="220"/>
    </location>
</feature>
<organism evidence="2 3">
    <name type="scientific">Thermococcus celer Vu 13 = JCM 8558</name>
    <dbReference type="NCBI Taxonomy" id="1293037"/>
    <lineage>
        <taxon>Archaea</taxon>
        <taxon>Methanobacteriati</taxon>
        <taxon>Methanobacteriota</taxon>
        <taxon>Thermococci</taxon>
        <taxon>Thermococcales</taxon>
        <taxon>Thermococcaceae</taxon>
        <taxon>Thermococcus</taxon>
    </lineage>
</organism>
<keyword evidence="1" id="KW-1133">Transmembrane helix</keyword>
<keyword evidence="1" id="KW-0812">Transmembrane</keyword>
<dbReference type="OrthoDB" id="101101at2157"/>
<dbReference type="RefSeq" id="WP_088862774.1">
    <property type="nucleotide sequence ID" value="NZ_CP014854.1"/>
</dbReference>
<keyword evidence="1" id="KW-0472">Membrane</keyword>
<dbReference type="GeneID" id="33323932"/>
<keyword evidence="3" id="KW-1185">Reference proteome</keyword>
<protein>
    <submittedName>
        <fullName evidence="2">Uncharacterized protein</fullName>
    </submittedName>
</protein>
<feature type="transmembrane region" description="Helical" evidence="1">
    <location>
        <begin position="117"/>
        <end position="139"/>
    </location>
</feature>
<dbReference type="AlphaFoldDB" id="A0A218P1M9"/>
<dbReference type="KEGG" id="tce:A3L02_04205"/>
<dbReference type="Proteomes" id="UP000197156">
    <property type="component" value="Chromosome"/>
</dbReference>
<accession>A0A218P1M9</accession>
<evidence type="ECO:0000256" key="1">
    <source>
        <dbReference type="SAM" id="Phobius"/>
    </source>
</evidence>
<evidence type="ECO:0000313" key="2">
    <source>
        <dbReference type="EMBL" id="ASI98817.1"/>
    </source>
</evidence>
<feature type="transmembrane region" description="Helical" evidence="1">
    <location>
        <begin position="146"/>
        <end position="164"/>
    </location>
</feature>